<keyword evidence="1" id="KW-0687">Ribonucleoprotein</keyword>
<protein>
    <submittedName>
        <fullName evidence="1">37s ribosomal protein rsm22 protein</fullName>
    </submittedName>
</protein>
<accession>A0A9P8SGP4</accession>
<dbReference type="OrthoDB" id="5340947at2759"/>
<keyword evidence="2" id="KW-1185">Reference proteome</keyword>
<name>A0A9P8SGP4_9HYPO</name>
<dbReference type="PANTHER" id="PTHR47197">
    <property type="entry name" value="PROTEIN NIRF"/>
    <property type="match status" value="1"/>
</dbReference>
<dbReference type="SUPFAM" id="SSF63829">
    <property type="entry name" value="Calcium-dependent phosphotriesterase"/>
    <property type="match status" value="1"/>
</dbReference>
<dbReference type="Proteomes" id="UP000824596">
    <property type="component" value="Unassembled WGS sequence"/>
</dbReference>
<proteinExistence type="predicted"/>
<gene>
    <name evidence="1" type="ORF">HRG_06385</name>
</gene>
<dbReference type="AlphaFoldDB" id="A0A9P8SGP4"/>
<dbReference type="InterPro" id="IPR011048">
    <property type="entry name" value="Haem_d1_sf"/>
</dbReference>
<sequence>MPQRDSCDRPPFLSSFLSVPGPPFGLVYARKNIAFVTLGNSIGILDTSKIKPTLTRKFPLPRNGRPQGNAFGFAITGDKRHLYVARGCGAVIIDVAKAIAGHKNPVIGRLCGNAGTSAIKVTLAAGEGYAFVSQEYGAGITHGRGAIEVFKLTRKPGGLVSSTYVGFAELGYAVVGSALSPDGQVLYVTSELRSNTTPQNKTPGWVSVLDVATLKTNPSHALRFRVEAGCQPVRVAPSKDGRYVWVTARGSNKLLAFDAEKLRSKSPDALLASVQLGTSPVSSILVKGGRYIITSDSNRFGYAGATTGLTVVDVKAALNGKQGFPRIPTGSFPREFAVSPDGNTLLVGQYGSKTIQAIDIGHLGD</sequence>
<dbReference type="GO" id="GO:0005840">
    <property type="term" value="C:ribosome"/>
    <property type="evidence" value="ECO:0007669"/>
    <property type="project" value="UniProtKB-KW"/>
</dbReference>
<dbReference type="Gene3D" id="2.130.10.10">
    <property type="entry name" value="YVTN repeat-like/Quinoprotein amine dehydrogenase"/>
    <property type="match status" value="2"/>
</dbReference>
<dbReference type="RefSeq" id="XP_044719796.1">
    <property type="nucleotide sequence ID" value="XM_044864856.1"/>
</dbReference>
<dbReference type="InterPro" id="IPR051200">
    <property type="entry name" value="Host-pathogen_enzymatic-act"/>
</dbReference>
<organism evidence="1 2">
    <name type="scientific">Hirsutella rhossiliensis</name>
    <dbReference type="NCBI Taxonomy" id="111463"/>
    <lineage>
        <taxon>Eukaryota</taxon>
        <taxon>Fungi</taxon>
        <taxon>Dikarya</taxon>
        <taxon>Ascomycota</taxon>
        <taxon>Pezizomycotina</taxon>
        <taxon>Sordariomycetes</taxon>
        <taxon>Hypocreomycetidae</taxon>
        <taxon>Hypocreales</taxon>
        <taxon>Ophiocordycipitaceae</taxon>
        <taxon>Hirsutella</taxon>
    </lineage>
</organism>
<evidence type="ECO:0000313" key="1">
    <source>
        <dbReference type="EMBL" id="KAH0962283.1"/>
    </source>
</evidence>
<dbReference type="GeneID" id="68355514"/>
<evidence type="ECO:0000313" key="2">
    <source>
        <dbReference type="Proteomes" id="UP000824596"/>
    </source>
</evidence>
<comment type="caution">
    <text evidence="1">The sequence shown here is derived from an EMBL/GenBank/DDBJ whole genome shotgun (WGS) entry which is preliminary data.</text>
</comment>
<dbReference type="SUPFAM" id="SSF51004">
    <property type="entry name" value="C-terminal (heme d1) domain of cytochrome cd1-nitrite reductase"/>
    <property type="match status" value="1"/>
</dbReference>
<dbReference type="InterPro" id="IPR015943">
    <property type="entry name" value="WD40/YVTN_repeat-like_dom_sf"/>
</dbReference>
<reference evidence="1" key="1">
    <citation type="submission" date="2021-09" db="EMBL/GenBank/DDBJ databases">
        <title>A high-quality genome of the endoparasitic fungus Hirsutella rhossiliensis with a comparison of Hirsutella genomes reveals transposable elements contributing to genome size variation.</title>
        <authorList>
            <person name="Lin R."/>
            <person name="Jiao Y."/>
            <person name="Sun X."/>
            <person name="Ling J."/>
            <person name="Xie B."/>
            <person name="Cheng X."/>
        </authorList>
    </citation>
    <scope>NUCLEOTIDE SEQUENCE</scope>
    <source>
        <strain evidence="1">HR02</strain>
    </source>
</reference>
<dbReference type="PANTHER" id="PTHR47197:SF3">
    <property type="entry name" value="DIHYDRO-HEME D1 DEHYDROGENASE"/>
    <property type="match status" value="1"/>
</dbReference>
<dbReference type="EMBL" id="JAIZPD010000006">
    <property type="protein sequence ID" value="KAH0962283.1"/>
    <property type="molecule type" value="Genomic_DNA"/>
</dbReference>
<keyword evidence="1" id="KW-0689">Ribosomal protein</keyword>